<dbReference type="InterPro" id="IPR011006">
    <property type="entry name" value="CheY-like_superfamily"/>
</dbReference>
<dbReference type="SMART" id="SM00448">
    <property type="entry name" value="REC"/>
    <property type="match status" value="1"/>
</dbReference>
<dbReference type="SUPFAM" id="SSF47384">
    <property type="entry name" value="Homodimeric domain of signal transducing histidine kinase"/>
    <property type="match status" value="1"/>
</dbReference>
<proteinExistence type="predicted"/>
<keyword evidence="9" id="KW-0067">ATP-binding</keyword>
<keyword evidence="8 17" id="KW-0418">Kinase</keyword>
<keyword evidence="14" id="KW-0175">Coiled coil</keyword>
<dbReference type="EC" id="2.7.13.3" evidence="3"/>
<dbReference type="Pfam" id="PF00512">
    <property type="entry name" value="HisKA"/>
    <property type="match status" value="1"/>
</dbReference>
<dbReference type="SUPFAM" id="SSF55874">
    <property type="entry name" value="ATPase domain of HSP90 chaperone/DNA topoisomerase II/histidine kinase"/>
    <property type="match status" value="1"/>
</dbReference>
<evidence type="ECO:0000256" key="5">
    <source>
        <dbReference type="ARBA" id="ARBA00022679"/>
    </source>
</evidence>
<evidence type="ECO:0000256" key="2">
    <source>
        <dbReference type="ARBA" id="ARBA00004370"/>
    </source>
</evidence>
<keyword evidence="10" id="KW-1133">Transmembrane helix</keyword>
<evidence type="ECO:0000256" key="10">
    <source>
        <dbReference type="ARBA" id="ARBA00022989"/>
    </source>
</evidence>
<evidence type="ECO:0000256" key="12">
    <source>
        <dbReference type="ARBA" id="ARBA00023136"/>
    </source>
</evidence>
<evidence type="ECO:0000256" key="4">
    <source>
        <dbReference type="ARBA" id="ARBA00022553"/>
    </source>
</evidence>
<keyword evidence="18" id="KW-1185">Reference proteome</keyword>
<dbReference type="Gene3D" id="3.30.565.10">
    <property type="entry name" value="Histidine kinase-like ATPase, C-terminal domain"/>
    <property type="match status" value="1"/>
</dbReference>
<evidence type="ECO:0000256" key="11">
    <source>
        <dbReference type="ARBA" id="ARBA00023012"/>
    </source>
</evidence>
<feature type="coiled-coil region" evidence="14">
    <location>
        <begin position="23"/>
        <end position="57"/>
    </location>
</feature>
<evidence type="ECO:0000256" key="3">
    <source>
        <dbReference type="ARBA" id="ARBA00012438"/>
    </source>
</evidence>
<dbReference type="PANTHER" id="PTHR45339">
    <property type="entry name" value="HYBRID SIGNAL TRANSDUCTION HISTIDINE KINASE J"/>
    <property type="match status" value="1"/>
</dbReference>
<dbReference type="EMBL" id="CP007142">
    <property type="protein sequence ID" value="AJQ96642.1"/>
    <property type="molecule type" value="Genomic_DNA"/>
</dbReference>
<dbReference type="InterPro" id="IPR001789">
    <property type="entry name" value="Sig_transdc_resp-reg_receiver"/>
</dbReference>
<reference evidence="17 18" key="1">
    <citation type="submission" date="2014-01" db="EMBL/GenBank/DDBJ databases">
        <title>Full genme sequencing of cellulolytic bacterium Gynuella sunshinyii YC6258T gen. nov., sp. nov.</title>
        <authorList>
            <person name="Khan H."/>
            <person name="Chung E.J."/>
            <person name="Chung Y.R."/>
        </authorList>
    </citation>
    <scope>NUCLEOTIDE SEQUENCE [LARGE SCALE GENOMIC DNA]</scope>
    <source>
        <strain evidence="17 18">YC6258</strain>
    </source>
</reference>
<evidence type="ECO:0000313" key="17">
    <source>
        <dbReference type="EMBL" id="AJQ96642.1"/>
    </source>
</evidence>
<dbReference type="KEGG" id="gsn:YC6258_04610"/>
<dbReference type="HOGENOM" id="CLU_000445_114_15_6"/>
<dbReference type="Proteomes" id="UP000032266">
    <property type="component" value="Chromosome"/>
</dbReference>
<name>A0A0C5VPU0_9GAMM</name>
<gene>
    <name evidence="17" type="ORF">YC6258_04610</name>
</gene>
<dbReference type="InterPro" id="IPR005467">
    <property type="entry name" value="His_kinase_dom"/>
</dbReference>
<keyword evidence="5" id="KW-0808">Transferase</keyword>
<sequence>MAKTAAETVVKTNRELFEANVKLQDENTRLVRTQKALKEAKKEAEEASKAKTQFLANISHEIRTPLNGIIGSLSLLLEDERDKEKLSSLKIINESSEVLLKLLNEILNFSKIESGNFDINLEPVNLYELQSETFDAFLSAAQQKNIALNSTCQIDPKHYFLGDALKIKQILNNLIANAIKFCDAGEVNINSLWQADTKTLVLTVSDTGIGIPEHQQNLIFSEFVQLDSTLKRRHEGAGLGLAITQRLVERMEGSIKLTSEVGKGSTFEITIPMESTNAPEPAIGKEESSEPETTLNILLVEDNKTNQLVISRLINKAGHEYTLAENGLERLEKMKHDQFDLILMDIMMPEMDGIEATREIRKIFSKDTLPILALSANTETENIEECLTVGMNEYLNKPIRMQELKSILNRYAPKLTAAESS</sequence>
<protein>
    <recommendedName>
        <fullName evidence="3">histidine kinase</fullName>
        <ecNumber evidence="3">2.7.13.3</ecNumber>
    </recommendedName>
</protein>
<dbReference type="SMART" id="SM00387">
    <property type="entry name" value="HATPase_c"/>
    <property type="match status" value="1"/>
</dbReference>
<dbReference type="Gene3D" id="3.40.50.2300">
    <property type="match status" value="1"/>
</dbReference>
<comment type="subcellular location">
    <subcellularLocation>
        <location evidence="2">Membrane</location>
    </subcellularLocation>
</comment>
<dbReference type="FunFam" id="1.10.287.130:FF:000004">
    <property type="entry name" value="Ethylene receptor 1"/>
    <property type="match status" value="1"/>
</dbReference>
<dbReference type="SMART" id="SM00388">
    <property type="entry name" value="HisKA"/>
    <property type="match status" value="1"/>
</dbReference>
<dbReference type="Pfam" id="PF00072">
    <property type="entry name" value="Response_reg"/>
    <property type="match status" value="1"/>
</dbReference>
<keyword evidence="6" id="KW-0812">Transmembrane</keyword>
<organism evidence="17 18">
    <name type="scientific">Gynuella sunshinyii YC6258</name>
    <dbReference type="NCBI Taxonomy" id="1445510"/>
    <lineage>
        <taxon>Bacteria</taxon>
        <taxon>Pseudomonadati</taxon>
        <taxon>Pseudomonadota</taxon>
        <taxon>Gammaproteobacteria</taxon>
        <taxon>Oceanospirillales</taxon>
        <taxon>Saccharospirillaceae</taxon>
        <taxon>Gynuella</taxon>
    </lineage>
</organism>
<dbReference type="CDD" id="cd17546">
    <property type="entry name" value="REC_hyHK_CKI1_RcsC-like"/>
    <property type="match status" value="1"/>
</dbReference>
<dbReference type="PROSITE" id="PS50109">
    <property type="entry name" value="HIS_KIN"/>
    <property type="match status" value="1"/>
</dbReference>
<feature type="domain" description="Histidine kinase" evidence="15">
    <location>
        <begin position="57"/>
        <end position="275"/>
    </location>
</feature>
<evidence type="ECO:0000259" key="16">
    <source>
        <dbReference type="PROSITE" id="PS50110"/>
    </source>
</evidence>
<evidence type="ECO:0000256" key="13">
    <source>
        <dbReference type="PROSITE-ProRule" id="PRU00169"/>
    </source>
</evidence>
<dbReference type="PANTHER" id="PTHR45339:SF1">
    <property type="entry name" value="HYBRID SIGNAL TRANSDUCTION HISTIDINE KINASE J"/>
    <property type="match status" value="1"/>
</dbReference>
<keyword evidence="12" id="KW-0472">Membrane</keyword>
<dbReference type="GO" id="GO:0000155">
    <property type="term" value="F:phosphorelay sensor kinase activity"/>
    <property type="evidence" value="ECO:0007669"/>
    <property type="project" value="InterPro"/>
</dbReference>
<evidence type="ECO:0000313" key="18">
    <source>
        <dbReference type="Proteomes" id="UP000032266"/>
    </source>
</evidence>
<evidence type="ECO:0000256" key="7">
    <source>
        <dbReference type="ARBA" id="ARBA00022741"/>
    </source>
</evidence>
<dbReference type="PROSITE" id="PS50110">
    <property type="entry name" value="RESPONSE_REGULATORY"/>
    <property type="match status" value="1"/>
</dbReference>
<comment type="catalytic activity">
    <reaction evidence="1">
        <text>ATP + protein L-histidine = ADP + protein N-phospho-L-histidine.</text>
        <dbReference type="EC" id="2.7.13.3"/>
    </reaction>
</comment>
<dbReference type="InterPro" id="IPR036097">
    <property type="entry name" value="HisK_dim/P_sf"/>
</dbReference>
<accession>A0A0C5VPU0</accession>
<dbReference type="InterPro" id="IPR036890">
    <property type="entry name" value="HATPase_C_sf"/>
</dbReference>
<dbReference type="InterPro" id="IPR003594">
    <property type="entry name" value="HATPase_dom"/>
</dbReference>
<evidence type="ECO:0000256" key="1">
    <source>
        <dbReference type="ARBA" id="ARBA00000085"/>
    </source>
</evidence>
<feature type="modified residue" description="4-aspartylphosphate" evidence="13">
    <location>
        <position position="345"/>
    </location>
</feature>
<dbReference type="GO" id="GO:0016020">
    <property type="term" value="C:membrane"/>
    <property type="evidence" value="ECO:0007669"/>
    <property type="project" value="UniProtKB-SubCell"/>
</dbReference>
<keyword evidence="7" id="KW-0547">Nucleotide-binding</keyword>
<evidence type="ECO:0000259" key="15">
    <source>
        <dbReference type="PROSITE" id="PS50109"/>
    </source>
</evidence>
<evidence type="ECO:0000256" key="9">
    <source>
        <dbReference type="ARBA" id="ARBA00022840"/>
    </source>
</evidence>
<dbReference type="FunFam" id="3.30.565.10:FF:000010">
    <property type="entry name" value="Sensor histidine kinase RcsC"/>
    <property type="match status" value="1"/>
</dbReference>
<dbReference type="Pfam" id="PF02518">
    <property type="entry name" value="HATPase_c"/>
    <property type="match status" value="1"/>
</dbReference>
<dbReference type="SUPFAM" id="SSF52172">
    <property type="entry name" value="CheY-like"/>
    <property type="match status" value="1"/>
</dbReference>
<dbReference type="AlphaFoldDB" id="A0A0C5VPU0"/>
<dbReference type="PRINTS" id="PR00344">
    <property type="entry name" value="BCTRLSENSOR"/>
</dbReference>
<feature type="domain" description="Response regulatory" evidence="16">
    <location>
        <begin position="296"/>
        <end position="412"/>
    </location>
</feature>
<keyword evidence="11" id="KW-0902">Two-component regulatory system</keyword>
<evidence type="ECO:0000256" key="8">
    <source>
        <dbReference type="ARBA" id="ARBA00022777"/>
    </source>
</evidence>
<keyword evidence="4 13" id="KW-0597">Phosphoprotein</keyword>
<dbReference type="CDD" id="cd16922">
    <property type="entry name" value="HATPase_EvgS-ArcB-TorS-like"/>
    <property type="match status" value="1"/>
</dbReference>
<dbReference type="InterPro" id="IPR003661">
    <property type="entry name" value="HisK_dim/P_dom"/>
</dbReference>
<dbReference type="GO" id="GO:0005524">
    <property type="term" value="F:ATP binding"/>
    <property type="evidence" value="ECO:0007669"/>
    <property type="project" value="UniProtKB-KW"/>
</dbReference>
<evidence type="ECO:0000256" key="6">
    <source>
        <dbReference type="ARBA" id="ARBA00022692"/>
    </source>
</evidence>
<dbReference type="CDD" id="cd00082">
    <property type="entry name" value="HisKA"/>
    <property type="match status" value="1"/>
</dbReference>
<dbReference type="Gene3D" id="1.10.287.130">
    <property type="match status" value="1"/>
</dbReference>
<evidence type="ECO:0000256" key="14">
    <source>
        <dbReference type="SAM" id="Coils"/>
    </source>
</evidence>
<dbReference type="InterPro" id="IPR004358">
    <property type="entry name" value="Sig_transdc_His_kin-like_C"/>
</dbReference>
<dbReference type="STRING" id="1445510.YC6258_04610"/>